<dbReference type="SUPFAM" id="SSF158791">
    <property type="entry name" value="MgtE N-terminal domain-like"/>
    <property type="match status" value="1"/>
</dbReference>
<dbReference type="GO" id="GO:0016020">
    <property type="term" value="C:membrane"/>
    <property type="evidence" value="ECO:0007669"/>
    <property type="project" value="InterPro"/>
</dbReference>
<keyword evidence="1" id="KW-0129">CBS domain</keyword>
<dbReference type="Pfam" id="PF26205">
    <property type="entry name" value="SH3_actinomycetes"/>
    <property type="match status" value="1"/>
</dbReference>
<proteinExistence type="predicted"/>
<dbReference type="InterPro" id="IPR058838">
    <property type="entry name" value="SH3_actinomycetes"/>
</dbReference>
<dbReference type="SUPFAM" id="SSF50346">
    <property type="entry name" value="PRC-barrel domain"/>
    <property type="match status" value="1"/>
</dbReference>
<dbReference type="Gene3D" id="3.10.580.10">
    <property type="entry name" value="CBS-domain"/>
    <property type="match status" value="1"/>
</dbReference>
<gene>
    <name evidence="3" type="ORF">GB881_18045</name>
</gene>
<dbReference type="SMART" id="SM00116">
    <property type="entry name" value="CBS"/>
    <property type="match status" value="1"/>
</dbReference>
<dbReference type="GO" id="GO:0015095">
    <property type="term" value="F:magnesium ion transmembrane transporter activity"/>
    <property type="evidence" value="ECO:0007669"/>
    <property type="project" value="InterPro"/>
</dbReference>
<dbReference type="PROSITE" id="PS51371">
    <property type="entry name" value="CBS"/>
    <property type="match status" value="1"/>
</dbReference>
<dbReference type="InterPro" id="IPR046342">
    <property type="entry name" value="CBS_dom_sf"/>
</dbReference>
<dbReference type="InterPro" id="IPR038076">
    <property type="entry name" value="MgtE_N_sf"/>
</dbReference>
<dbReference type="SUPFAM" id="SSF54631">
    <property type="entry name" value="CBS-domain pair"/>
    <property type="match status" value="1"/>
</dbReference>
<comment type="caution">
    <text evidence="3">The sequence shown here is derived from an EMBL/GenBank/DDBJ whole genome shotgun (WGS) entry which is preliminary data.</text>
</comment>
<evidence type="ECO:0000313" key="3">
    <source>
        <dbReference type="EMBL" id="MPV38914.1"/>
    </source>
</evidence>
<dbReference type="InterPro" id="IPR006669">
    <property type="entry name" value="MgtE_transporter"/>
</dbReference>
<reference evidence="3 4" key="1">
    <citation type="submission" date="2019-10" db="EMBL/GenBank/DDBJ databases">
        <title>Georgenia wutianyii sp. nov. and Georgenia yuyongxinii sp. nov. isolated from plateau pika (Ochotona curzoniae) in the Qinghai-Tibet plateau of China.</title>
        <authorList>
            <person name="Tian Z."/>
        </authorList>
    </citation>
    <scope>NUCLEOTIDE SEQUENCE [LARGE SCALE GENOMIC DNA]</scope>
    <source>
        <strain evidence="3 4">JCM 19765</strain>
    </source>
</reference>
<protein>
    <submittedName>
        <fullName evidence="3">CBS domain-containing protein</fullName>
    </submittedName>
</protein>
<organism evidence="3 4">
    <name type="scientific">Georgenia subflava</name>
    <dbReference type="NCBI Taxonomy" id="1622177"/>
    <lineage>
        <taxon>Bacteria</taxon>
        <taxon>Bacillati</taxon>
        <taxon>Actinomycetota</taxon>
        <taxon>Actinomycetes</taxon>
        <taxon>Micrococcales</taxon>
        <taxon>Bogoriellaceae</taxon>
        <taxon>Georgenia</taxon>
    </lineage>
</organism>
<keyword evidence="4" id="KW-1185">Reference proteome</keyword>
<dbReference type="SMART" id="SM00924">
    <property type="entry name" value="MgtE_N"/>
    <property type="match status" value="1"/>
</dbReference>
<dbReference type="AlphaFoldDB" id="A0A6N7EUV2"/>
<dbReference type="InterPro" id="IPR006668">
    <property type="entry name" value="Mg_transptr_MgtE_intracell_dom"/>
</dbReference>
<dbReference type="OrthoDB" id="9764830at2"/>
<name>A0A6N7EUV2_9MICO</name>
<dbReference type="InterPro" id="IPR000644">
    <property type="entry name" value="CBS_dom"/>
</dbReference>
<sequence>MSNGSYVARPQGCPRLAAVSTPTARPGTSSRVYVARLKGTAVFDPLGDQVGRVHDVVVLVPVKGAPRAVGLVVEVSSKRRVFVPLTRVTAIDAGAVITTGLVNIRRFAQRATETLVVAELLDRHVTMRDGSGSAVVEDVAIEQQRNRDWLVTKLFVRRSSGRGGLGLRRGEALVVDVTDVLGLAGTPEQQGATALLATLEDLKPADLADVLHDLSDTRRLEVAAELDDERLADVLEELGEEDRVSIVSGLDVERAADVLDAMQPDDAADLVSELPTAKATELLERMEPEEAEDVRRLLAYDEHTAGGLMTTEPLILPPEATVATALAHARRQDVTPALAAMVFVVRPPLETPTGKLLGVVHLQRALREPPHELIGALLDKDIDAVLPKDDIGKVTRLLATYNLTALPVVDEGGRLVGAISVDDVLDHLLPTDWRDADDDVTDEAMTRSAHG</sequence>
<evidence type="ECO:0000256" key="1">
    <source>
        <dbReference type="PROSITE-ProRule" id="PRU00703"/>
    </source>
</evidence>
<dbReference type="PANTHER" id="PTHR43773">
    <property type="entry name" value="MAGNESIUM TRANSPORTER MGTE"/>
    <property type="match status" value="1"/>
</dbReference>
<dbReference type="Pfam" id="PF00571">
    <property type="entry name" value="CBS"/>
    <property type="match status" value="2"/>
</dbReference>
<feature type="domain" description="CBS" evidence="2">
    <location>
        <begin position="378"/>
        <end position="436"/>
    </location>
</feature>
<accession>A0A6N7EUV2</accession>
<evidence type="ECO:0000313" key="4">
    <source>
        <dbReference type="Proteomes" id="UP000437709"/>
    </source>
</evidence>
<dbReference type="PANTHER" id="PTHR43773:SF1">
    <property type="entry name" value="MAGNESIUM TRANSPORTER MGTE"/>
    <property type="match status" value="1"/>
</dbReference>
<dbReference type="CDD" id="cd04606">
    <property type="entry name" value="CBS_pair_Mg_transporter"/>
    <property type="match status" value="1"/>
</dbReference>
<dbReference type="Gene3D" id="1.25.60.10">
    <property type="entry name" value="MgtE N-terminal domain-like"/>
    <property type="match status" value="1"/>
</dbReference>
<dbReference type="Proteomes" id="UP000437709">
    <property type="component" value="Unassembled WGS sequence"/>
</dbReference>
<dbReference type="EMBL" id="WHPC01000125">
    <property type="protein sequence ID" value="MPV38914.1"/>
    <property type="molecule type" value="Genomic_DNA"/>
</dbReference>
<dbReference type="InterPro" id="IPR011033">
    <property type="entry name" value="PRC_barrel-like_sf"/>
</dbReference>
<dbReference type="Pfam" id="PF03448">
    <property type="entry name" value="MgtE_N"/>
    <property type="match status" value="1"/>
</dbReference>
<evidence type="ECO:0000259" key="2">
    <source>
        <dbReference type="PROSITE" id="PS51371"/>
    </source>
</evidence>